<dbReference type="SUPFAM" id="SSF53850">
    <property type="entry name" value="Periplasmic binding protein-like II"/>
    <property type="match status" value="1"/>
</dbReference>
<gene>
    <name evidence="1" type="ORF">METZ01_LOCUS222244</name>
</gene>
<organism evidence="1">
    <name type="scientific">marine metagenome</name>
    <dbReference type="NCBI Taxonomy" id="408172"/>
    <lineage>
        <taxon>unclassified sequences</taxon>
        <taxon>metagenomes</taxon>
        <taxon>ecological metagenomes</taxon>
    </lineage>
</organism>
<evidence type="ECO:0000313" key="1">
    <source>
        <dbReference type="EMBL" id="SVB69390.1"/>
    </source>
</evidence>
<name>A0A382G2D5_9ZZZZ</name>
<dbReference type="AlphaFoldDB" id="A0A382G2D5"/>
<proteinExistence type="predicted"/>
<reference evidence="1" key="1">
    <citation type="submission" date="2018-05" db="EMBL/GenBank/DDBJ databases">
        <authorList>
            <person name="Lanie J.A."/>
            <person name="Ng W.-L."/>
            <person name="Kazmierczak K.M."/>
            <person name="Andrzejewski T.M."/>
            <person name="Davidsen T.M."/>
            <person name="Wayne K.J."/>
            <person name="Tettelin H."/>
            <person name="Glass J.I."/>
            <person name="Rusch D."/>
            <person name="Podicherti R."/>
            <person name="Tsui H.-C.T."/>
            <person name="Winkler M.E."/>
        </authorList>
    </citation>
    <scope>NUCLEOTIDE SEQUENCE</scope>
</reference>
<protein>
    <recommendedName>
        <fullName evidence="2">SsuA/THI5-like domain-containing protein</fullName>
    </recommendedName>
</protein>
<sequence>MALSLQTATGNYGHTKSIIDGSLNNDKLALDWVEVNPIIGAFRRMIRGMEFDVSEMAISTYLCAKAFNKPITAIPVFPVRGFHHGAISYNVKTGVSDPKDLEGKKVGVRGWTVTTGVWVRGILKDGYGVDIDKITWVLAGDEHVAEYEYPSNVVSAPEGSDLAKMLVEGEIAAGIGVGQTDSEDVKPLIPDSRNAAVQYFSEKGVYPINHTVVVKDELLSANPWLATELFNTFKAAKQSYLTLLNAGADLSDADQAIARNGKDVGGDPLPYGLMANNTTMEAIIQACVDQKVIPSNVSVEEMFAPSTVSLS</sequence>
<dbReference type="Gene3D" id="3.40.190.10">
    <property type="entry name" value="Periplasmic binding protein-like II"/>
    <property type="match status" value="1"/>
</dbReference>
<evidence type="ECO:0008006" key="2">
    <source>
        <dbReference type="Google" id="ProtNLM"/>
    </source>
</evidence>
<accession>A0A382G2D5</accession>
<dbReference type="EMBL" id="UINC01053179">
    <property type="protein sequence ID" value="SVB69390.1"/>
    <property type="molecule type" value="Genomic_DNA"/>
</dbReference>